<dbReference type="AlphaFoldDB" id="A0A225W0K6"/>
<dbReference type="EMBL" id="NBNE01002220">
    <property type="protein sequence ID" value="OWZ11125.1"/>
    <property type="molecule type" value="Genomic_DNA"/>
</dbReference>
<dbReference type="Proteomes" id="UP000198211">
    <property type="component" value="Unassembled WGS sequence"/>
</dbReference>
<organism evidence="1 2">
    <name type="scientific">Phytophthora megakarya</name>
    <dbReference type="NCBI Taxonomy" id="4795"/>
    <lineage>
        <taxon>Eukaryota</taxon>
        <taxon>Sar</taxon>
        <taxon>Stramenopiles</taxon>
        <taxon>Oomycota</taxon>
        <taxon>Peronosporomycetes</taxon>
        <taxon>Peronosporales</taxon>
        <taxon>Peronosporaceae</taxon>
        <taxon>Phytophthora</taxon>
    </lineage>
</organism>
<gene>
    <name evidence="1" type="ORF">PHMEG_00015901</name>
</gene>
<comment type="caution">
    <text evidence="1">The sequence shown here is derived from an EMBL/GenBank/DDBJ whole genome shotgun (WGS) entry which is preliminary data.</text>
</comment>
<sequence length="72" mass="7856">MSLQDLAPVNSQRAQQTAINAFSRFLMAEGVSMSIRVKVAHIVDIRGVSGTCTVLRLPRQATHQLDGTTTLF</sequence>
<name>A0A225W0K6_9STRA</name>
<evidence type="ECO:0000313" key="2">
    <source>
        <dbReference type="Proteomes" id="UP000198211"/>
    </source>
</evidence>
<reference evidence="2" key="1">
    <citation type="submission" date="2017-03" db="EMBL/GenBank/DDBJ databases">
        <title>Phytopthora megakarya and P. palmivora, two closely related causual agents of cacao black pod achieved similar genome size and gene model numbers by different mechanisms.</title>
        <authorList>
            <person name="Ali S."/>
            <person name="Shao J."/>
            <person name="Larry D.J."/>
            <person name="Kronmiller B."/>
            <person name="Shen D."/>
            <person name="Strem M.D."/>
            <person name="Melnick R.L."/>
            <person name="Guiltinan M.J."/>
            <person name="Tyler B.M."/>
            <person name="Meinhardt L.W."/>
            <person name="Bailey B.A."/>
        </authorList>
    </citation>
    <scope>NUCLEOTIDE SEQUENCE [LARGE SCALE GENOMIC DNA]</scope>
    <source>
        <strain evidence="2">zdho120</strain>
    </source>
</reference>
<evidence type="ECO:0000313" key="1">
    <source>
        <dbReference type="EMBL" id="OWZ11125.1"/>
    </source>
</evidence>
<accession>A0A225W0K6</accession>
<proteinExistence type="predicted"/>
<protein>
    <submittedName>
        <fullName evidence="1">Uncharacterized protein</fullName>
    </submittedName>
</protein>
<keyword evidence="2" id="KW-1185">Reference proteome</keyword>